<evidence type="ECO:0000313" key="5">
    <source>
        <dbReference type="Proteomes" id="UP000663836"/>
    </source>
</evidence>
<gene>
    <name evidence="4" type="ORF">JBS370_LOCUS35424</name>
</gene>
<dbReference type="PANTHER" id="PTHR13170">
    <property type="entry name" value="O-GLCNACASE"/>
    <property type="match status" value="1"/>
</dbReference>
<evidence type="ECO:0000256" key="1">
    <source>
        <dbReference type="ARBA" id="ARBA00022801"/>
    </source>
</evidence>
<dbReference type="InterPro" id="IPR011496">
    <property type="entry name" value="O-GlcNAcase_cat"/>
</dbReference>
<feature type="domain" description="GH84" evidence="3">
    <location>
        <begin position="1"/>
        <end position="42"/>
    </location>
</feature>
<proteinExistence type="predicted"/>
<dbReference type="Proteomes" id="UP000663836">
    <property type="component" value="Unassembled WGS sequence"/>
</dbReference>
<organism evidence="4 5">
    <name type="scientific">Rotaria sordida</name>
    <dbReference type="NCBI Taxonomy" id="392033"/>
    <lineage>
        <taxon>Eukaryota</taxon>
        <taxon>Metazoa</taxon>
        <taxon>Spiralia</taxon>
        <taxon>Gnathifera</taxon>
        <taxon>Rotifera</taxon>
        <taxon>Eurotatoria</taxon>
        <taxon>Bdelloidea</taxon>
        <taxon>Philodinida</taxon>
        <taxon>Philodinidae</taxon>
        <taxon>Rotaria</taxon>
    </lineage>
</organism>
<reference evidence="4" key="1">
    <citation type="submission" date="2021-02" db="EMBL/GenBank/DDBJ databases">
        <authorList>
            <person name="Nowell W R."/>
        </authorList>
    </citation>
    <scope>NUCLEOTIDE SEQUENCE</scope>
</reference>
<dbReference type="GO" id="GO:1901135">
    <property type="term" value="P:carbohydrate derivative metabolic process"/>
    <property type="evidence" value="ECO:0007669"/>
    <property type="project" value="UniProtKB-ARBA"/>
</dbReference>
<dbReference type="AlphaFoldDB" id="A0A820A466"/>
<name>A0A820A466_9BILA</name>
<dbReference type="InterPro" id="IPR051822">
    <property type="entry name" value="Glycosyl_Hydrolase_84"/>
</dbReference>
<dbReference type="Gene3D" id="1.20.58.240">
    <property type="entry name" value="STAT, domain 1"/>
    <property type="match status" value="1"/>
</dbReference>
<comment type="caution">
    <text evidence="4">The sequence shown here is derived from an EMBL/GenBank/DDBJ whole genome shotgun (WGS) entry which is preliminary data.</text>
</comment>
<evidence type="ECO:0000313" key="4">
    <source>
        <dbReference type="EMBL" id="CAF4179260.1"/>
    </source>
</evidence>
<dbReference type="PANTHER" id="PTHR13170:SF16">
    <property type="entry name" value="PROTEIN O-GLCNACASE"/>
    <property type="match status" value="1"/>
</dbReference>
<feature type="non-terminal residue" evidence="4">
    <location>
        <position position="1"/>
    </location>
</feature>
<dbReference type="Gene3D" id="3.20.20.80">
    <property type="entry name" value="Glycosidases"/>
    <property type="match status" value="1"/>
</dbReference>
<dbReference type="PROSITE" id="PS52009">
    <property type="entry name" value="GH84"/>
    <property type="match status" value="1"/>
</dbReference>
<sequence length="216" mass="25018">PFSGRLLNLSSHISGMLTNPNCEFELNFISFNTLGQWFQSLRINESRNQIDDVDDKSSLQTSEIYQIDHSPQEMNPKSAGSSLIINEDSHDSINESQTSTASSKIHIMECDASSTSSDLILDDIRLLVELFYLLNEHRPNAQEMFINFYWLRFNYNRNEKSNEWRCCASVFYNNVKNFNRLVQRLIIIHSRSLIYNVKDNDQTRSTVFLFGDVEPG</sequence>
<keyword evidence="2" id="KW-0326">Glycosidase</keyword>
<evidence type="ECO:0000259" key="3">
    <source>
        <dbReference type="PROSITE" id="PS52009"/>
    </source>
</evidence>
<accession>A0A820A466</accession>
<dbReference type="GO" id="GO:0015929">
    <property type="term" value="F:hexosaminidase activity"/>
    <property type="evidence" value="ECO:0007669"/>
    <property type="project" value="UniProtKB-ARBA"/>
</dbReference>
<protein>
    <recommendedName>
        <fullName evidence="3">GH84 domain-containing protein</fullName>
    </recommendedName>
</protein>
<dbReference type="EMBL" id="CAJOBD010012334">
    <property type="protein sequence ID" value="CAF4179260.1"/>
    <property type="molecule type" value="Genomic_DNA"/>
</dbReference>
<keyword evidence="1" id="KW-0378">Hydrolase</keyword>
<evidence type="ECO:0000256" key="2">
    <source>
        <dbReference type="ARBA" id="ARBA00023295"/>
    </source>
</evidence>